<proteinExistence type="predicted"/>
<feature type="chain" id="PRO_5046027243" description="Ig-like domain repeat protein" evidence="1">
    <location>
        <begin position="30"/>
        <end position="341"/>
    </location>
</feature>
<accession>A0ABP8XE90</accession>
<reference evidence="3" key="1">
    <citation type="journal article" date="2019" name="Int. J. Syst. Evol. Microbiol.">
        <title>The Global Catalogue of Microorganisms (GCM) 10K type strain sequencing project: providing services to taxonomists for standard genome sequencing and annotation.</title>
        <authorList>
            <consortium name="The Broad Institute Genomics Platform"/>
            <consortium name="The Broad Institute Genome Sequencing Center for Infectious Disease"/>
            <person name="Wu L."/>
            <person name="Ma J."/>
        </authorList>
    </citation>
    <scope>NUCLEOTIDE SEQUENCE [LARGE SCALE GENOMIC DNA]</scope>
    <source>
        <strain evidence="3">JCM 18531</strain>
    </source>
</reference>
<name>A0ABP8XE90_9ACTN</name>
<evidence type="ECO:0000256" key="1">
    <source>
        <dbReference type="SAM" id="SignalP"/>
    </source>
</evidence>
<dbReference type="Gene3D" id="2.60.40.2700">
    <property type="match status" value="1"/>
</dbReference>
<sequence>MLTRLGRSIALVLATVVAAVCGLTVSAQADPGDGFLVVSISDQYGDPVPAALRIWDASGDSFVDAGDPATALRAVPLPPGTYGVAAMTSFGGLACHGIAVCDPNVATFELDPATAVDVGTDTKAVHLTVTLPSIAGTGVVGAPLTVSVPPQLTAVEQSLVAASQSTGTPYTGILQVLWLRDGVPTGATGTTYVPSAADADRSISARISRDYTGTSMMNHVVVDAPTSYDMRSVAVTAPATTTPPGPTTPLARASITARLKRGARPAILVRVTARGAKPTGAVELALGSWRRHAVLRGGSVRIPVGDFRPGTYRLRVEYAGSATVASRVMAKKLKIGAARGR</sequence>
<protein>
    <recommendedName>
        <fullName evidence="4">Ig-like domain repeat protein</fullName>
    </recommendedName>
</protein>
<evidence type="ECO:0000313" key="2">
    <source>
        <dbReference type="EMBL" id="GAA4705120.1"/>
    </source>
</evidence>
<gene>
    <name evidence="2" type="ORF">GCM10023349_23580</name>
</gene>
<dbReference type="EMBL" id="BAABKM010000002">
    <property type="protein sequence ID" value="GAA4705120.1"/>
    <property type="molecule type" value="Genomic_DNA"/>
</dbReference>
<dbReference type="Proteomes" id="UP001499974">
    <property type="component" value="Unassembled WGS sequence"/>
</dbReference>
<keyword evidence="3" id="KW-1185">Reference proteome</keyword>
<dbReference type="RefSeq" id="WP_345521461.1">
    <property type="nucleotide sequence ID" value="NZ_BAABKM010000002.1"/>
</dbReference>
<evidence type="ECO:0000313" key="3">
    <source>
        <dbReference type="Proteomes" id="UP001499974"/>
    </source>
</evidence>
<evidence type="ECO:0008006" key="4">
    <source>
        <dbReference type="Google" id="ProtNLM"/>
    </source>
</evidence>
<feature type="signal peptide" evidence="1">
    <location>
        <begin position="1"/>
        <end position="29"/>
    </location>
</feature>
<keyword evidence="1" id="KW-0732">Signal</keyword>
<comment type="caution">
    <text evidence="2">The sequence shown here is derived from an EMBL/GenBank/DDBJ whole genome shotgun (WGS) entry which is preliminary data.</text>
</comment>
<organism evidence="2 3">
    <name type="scientific">Nocardioides conyzicola</name>
    <dbReference type="NCBI Taxonomy" id="1651781"/>
    <lineage>
        <taxon>Bacteria</taxon>
        <taxon>Bacillati</taxon>
        <taxon>Actinomycetota</taxon>
        <taxon>Actinomycetes</taxon>
        <taxon>Propionibacteriales</taxon>
        <taxon>Nocardioidaceae</taxon>
        <taxon>Nocardioides</taxon>
    </lineage>
</organism>